<dbReference type="Proteomes" id="UP000271162">
    <property type="component" value="Unassembled WGS sequence"/>
</dbReference>
<gene>
    <name evidence="1" type="ORF">NBR_LOCUS16972</name>
</gene>
<dbReference type="AlphaFoldDB" id="A0A0N4YJ46"/>
<dbReference type="EMBL" id="UYSL01022493">
    <property type="protein sequence ID" value="VDL80585.1"/>
    <property type="molecule type" value="Genomic_DNA"/>
</dbReference>
<dbReference type="WBParaSite" id="NBR_0001697101-mRNA-1">
    <property type="protein sequence ID" value="NBR_0001697101-mRNA-1"/>
    <property type="gene ID" value="NBR_0001697101"/>
</dbReference>
<name>A0A0N4YJ46_NIPBR</name>
<reference evidence="1 2" key="2">
    <citation type="submission" date="2018-11" db="EMBL/GenBank/DDBJ databases">
        <authorList>
            <consortium name="Pathogen Informatics"/>
        </authorList>
    </citation>
    <scope>NUCLEOTIDE SEQUENCE [LARGE SCALE GENOMIC DNA]</scope>
</reference>
<protein>
    <submittedName>
        <fullName evidence="1 3">Uncharacterized protein</fullName>
    </submittedName>
</protein>
<organism evidence="3">
    <name type="scientific">Nippostrongylus brasiliensis</name>
    <name type="common">Rat hookworm</name>
    <dbReference type="NCBI Taxonomy" id="27835"/>
    <lineage>
        <taxon>Eukaryota</taxon>
        <taxon>Metazoa</taxon>
        <taxon>Ecdysozoa</taxon>
        <taxon>Nematoda</taxon>
        <taxon>Chromadorea</taxon>
        <taxon>Rhabditida</taxon>
        <taxon>Rhabditina</taxon>
        <taxon>Rhabditomorpha</taxon>
        <taxon>Strongyloidea</taxon>
        <taxon>Heligmosomidae</taxon>
        <taxon>Nippostrongylus</taxon>
    </lineage>
</organism>
<evidence type="ECO:0000313" key="2">
    <source>
        <dbReference type="Proteomes" id="UP000271162"/>
    </source>
</evidence>
<reference evidence="3" key="1">
    <citation type="submission" date="2017-02" db="UniProtKB">
        <authorList>
            <consortium name="WormBaseParasite"/>
        </authorList>
    </citation>
    <scope>IDENTIFICATION</scope>
</reference>
<sequence length="142" mass="15515">MTVVVDVRLVRASSASPSSFYKLAGTKVPLGEQSIVSYERVRDGSAARLAVVPKFPASVRFDVESKPISSERCRDVVKFRPTKPGPNALDVYYGGDKVDEILYESHNEMFQRGRPSAGAILDEVAQLLPAAFPMNKSVVTEP</sequence>
<proteinExistence type="predicted"/>
<accession>A0A0N4YJ46</accession>
<evidence type="ECO:0000313" key="3">
    <source>
        <dbReference type="WBParaSite" id="NBR_0001697101-mRNA-1"/>
    </source>
</evidence>
<evidence type="ECO:0000313" key="1">
    <source>
        <dbReference type="EMBL" id="VDL80585.1"/>
    </source>
</evidence>
<keyword evidence="2" id="KW-1185">Reference proteome</keyword>
<dbReference type="STRING" id="27835.A0A0N4YJ46"/>